<comment type="caution">
    <text evidence="1">The sequence shown here is derived from an EMBL/GenBank/DDBJ whole genome shotgun (WGS) entry which is preliminary data.</text>
</comment>
<reference evidence="1 2" key="1">
    <citation type="submission" date="2019-06" db="EMBL/GenBank/DDBJ databases">
        <title>Spirosoma utsteinense sp. nov. isolated from Antarctic ice-free soils.</title>
        <authorList>
            <person name="Tahon G."/>
        </authorList>
    </citation>
    <scope>NUCLEOTIDE SEQUENCE [LARGE SCALE GENOMIC DNA]</scope>
    <source>
        <strain evidence="1 2">LMG 31447</strain>
    </source>
</reference>
<organism evidence="1 2">
    <name type="scientific">Spirosoma utsteinense</name>
    <dbReference type="NCBI Taxonomy" id="2585773"/>
    <lineage>
        <taxon>Bacteria</taxon>
        <taxon>Pseudomonadati</taxon>
        <taxon>Bacteroidota</taxon>
        <taxon>Cytophagia</taxon>
        <taxon>Cytophagales</taxon>
        <taxon>Cytophagaceae</taxon>
        <taxon>Spirosoma</taxon>
    </lineage>
</organism>
<keyword evidence="2" id="KW-1185">Reference proteome</keyword>
<accession>A0ABR6W6N0</accession>
<proteinExistence type="predicted"/>
<dbReference type="RefSeq" id="WP_186738019.1">
    <property type="nucleotide sequence ID" value="NZ_VFIA01000014.1"/>
</dbReference>
<gene>
    <name evidence="1" type="ORF">FH603_2749</name>
</gene>
<evidence type="ECO:0000313" key="2">
    <source>
        <dbReference type="Proteomes" id="UP000700732"/>
    </source>
</evidence>
<evidence type="ECO:0000313" key="1">
    <source>
        <dbReference type="EMBL" id="MBC3792239.1"/>
    </source>
</evidence>
<name>A0ABR6W6N0_9BACT</name>
<protein>
    <submittedName>
        <fullName evidence="1">Uncharacterized protein</fullName>
    </submittedName>
</protein>
<dbReference type="EMBL" id="VFIA01000014">
    <property type="protein sequence ID" value="MBC3792239.1"/>
    <property type="molecule type" value="Genomic_DNA"/>
</dbReference>
<sequence>MPANLIRHADGKEVVGQYDSVRKIGQQRINVDVRTKVRHMFGKDQRKALGALFTFGSKAQDRYAEKRFVPHSEKQLKKRIAISDAHGFAGEKLIGNSMWAAVMLSHHNSISQRYALADTLYPFTRPRLVNAVQMGQMSPYEFALVDDWYVAVKSGRTEKQVGFWMRH</sequence>
<dbReference type="Proteomes" id="UP000700732">
    <property type="component" value="Unassembled WGS sequence"/>
</dbReference>